<comment type="caution">
    <text evidence="4">The sequence shown here is derived from an EMBL/GenBank/DDBJ whole genome shotgun (WGS) entry which is preliminary data.</text>
</comment>
<dbReference type="PROSITE" id="PS51677">
    <property type="entry name" value="NODB"/>
    <property type="match status" value="1"/>
</dbReference>
<evidence type="ECO:0000256" key="1">
    <source>
        <dbReference type="ARBA" id="ARBA00004613"/>
    </source>
</evidence>
<dbReference type="AlphaFoldDB" id="A0A2N0UKJ1"/>
<comment type="subcellular location">
    <subcellularLocation>
        <location evidence="1">Secreted</location>
    </subcellularLocation>
</comment>
<dbReference type="GO" id="GO:0005576">
    <property type="term" value="C:extracellular region"/>
    <property type="evidence" value="ECO:0007669"/>
    <property type="project" value="UniProtKB-SubCell"/>
</dbReference>
<dbReference type="Gene3D" id="3.20.20.370">
    <property type="entry name" value="Glycoside hydrolase/deacetylase"/>
    <property type="match status" value="1"/>
</dbReference>
<dbReference type="InterPro" id="IPR002509">
    <property type="entry name" value="NODB_dom"/>
</dbReference>
<dbReference type="PANTHER" id="PTHR34216:SF3">
    <property type="entry name" value="POLY-BETA-1,6-N-ACETYL-D-GLUCOSAMINE N-DEACETYLASE"/>
    <property type="match status" value="1"/>
</dbReference>
<dbReference type="PANTHER" id="PTHR34216">
    <property type="match status" value="1"/>
</dbReference>
<dbReference type="Pfam" id="PF01522">
    <property type="entry name" value="Polysacc_deac_1"/>
    <property type="match status" value="1"/>
</dbReference>
<keyword evidence="2" id="KW-0732">Signal</keyword>
<dbReference type="EC" id="3.5.1.-" evidence="4"/>
<dbReference type="RefSeq" id="WP_101029497.1">
    <property type="nucleotide sequence ID" value="NZ_CABMMZ010000070.1"/>
</dbReference>
<dbReference type="EMBL" id="NNSR01000070">
    <property type="protein sequence ID" value="PKD27448.1"/>
    <property type="molecule type" value="Genomic_DNA"/>
</dbReference>
<keyword evidence="4" id="KW-0378">Hydrolase</keyword>
<dbReference type="InterPro" id="IPR011330">
    <property type="entry name" value="Glyco_hydro/deAcase_b/a-brl"/>
</dbReference>
<dbReference type="SUPFAM" id="SSF88713">
    <property type="entry name" value="Glycoside hydrolase/deacetylase"/>
    <property type="match status" value="1"/>
</dbReference>
<keyword evidence="5" id="KW-1185">Reference proteome</keyword>
<protein>
    <submittedName>
        <fullName evidence="4">Poly-beta-1,6-N-acetyl-D-glucosamine N-deacetylase</fullName>
        <ecNumber evidence="4">3.5.1.-</ecNumber>
    </submittedName>
</protein>
<name>A0A2N0UKJ1_9FIRM</name>
<dbReference type="GO" id="GO:0005975">
    <property type="term" value="P:carbohydrate metabolic process"/>
    <property type="evidence" value="ECO:0007669"/>
    <property type="project" value="InterPro"/>
</dbReference>
<dbReference type="InterPro" id="IPR051398">
    <property type="entry name" value="Polysacch_Deacetylase"/>
</dbReference>
<proteinExistence type="predicted"/>
<evidence type="ECO:0000313" key="5">
    <source>
        <dbReference type="Proteomes" id="UP000233425"/>
    </source>
</evidence>
<accession>A0A2N0UKJ1</accession>
<dbReference type="GO" id="GO:0016810">
    <property type="term" value="F:hydrolase activity, acting on carbon-nitrogen (but not peptide) bonds"/>
    <property type="evidence" value="ECO:0007669"/>
    <property type="project" value="InterPro"/>
</dbReference>
<reference evidence="4" key="1">
    <citation type="journal article" date="2018" name="Environ. Microbiol.">
        <title>Sporulation capability and amylosome conservation among diverse human colonic and rumen isolates of the keystone starch-degrader Ruminococcus bromii.</title>
        <authorList>
            <person name="Mukhopadhya I."/>
            <person name="Morais S."/>
            <person name="Laverde-Gomez J."/>
            <person name="Sheridan P.O."/>
            <person name="Walker A.W."/>
            <person name="Kelly W."/>
            <person name="Klieve A.V."/>
            <person name="Ouwerkerk D."/>
            <person name="Duncan S.H."/>
            <person name="Louis P."/>
            <person name="Koropatkin N."/>
            <person name="Cockburn D."/>
            <person name="Kibler R."/>
            <person name="Cooper P.J."/>
            <person name="Sandoval C."/>
            <person name="Crost E."/>
            <person name="Juge N."/>
            <person name="Bayer E.A."/>
            <person name="Flint H.J."/>
        </authorList>
    </citation>
    <scope>NUCLEOTIDE SEQUENCE [LARGE SCALE GENOMIC DNA]</scope>
    <source>
        <strain evidence="4">ATCC 27255</strain>
    </source>
</reference>
<feature type="domain" description="NodB homology" evidence="3">
    <location>
        <begin position="100"/>
        <end position="287"/>
    </location>
</feature>
<gene>
    <name evidence="4" type="primary">pgaB</name>
    <name evidence="4" type="ORF">RBATCC27255_01553</name>
</gene>
<dbReference type="Proteomes" id="UP000233425">
    <property type="component" value="Unassembled WGS sequence"/>
</dbReference>
<evidence type="ECO:0000256" key="2">
    <source>
        <dbReference type="ARBA" id="ARBA00022729"/>
    </source>
</evidence>
<evidence type="ECO:0000313" key="4">
    <source>
        <dbReference type="EMBL" id="PKD27448.1"/>
    </source>
</evidence>
<sequence>MKSNKTVKIIVLTALFLSAVIIISVMTGATKETTADTDSVKLPVIMYHSLLKDEKLQNDYTISPTLFENDLKYLTENGYTTVVVNDLTDYAYGKKSLPEKCIMLTFDDGYYNNYYYALPLLEKYNCKAVISPIASVSEKFTETKDISVTYGHITFDDMKEMSDSGYVEIQNHSYDMHSLKSRKGVLPKAGESDEAYKSILTEDVAKAQGLIENATGKKPTCFVYPFGAKNDLTEKLIKEMGFSCTLTCTEKPNIITKNPDSLYELGRYRRDRSESMQNLLIRIETQT</sequence>
<evidence type="ECO:0000259" key="3">
    <source>
        <dbReference type="PROSITE" id="PS51677"/>
    </source>
</evidence>
<organism evidence="4 5">
    <name type="scientific">Ruminococcus bromii</name>
    <dbReference type="NCBI Taxonomy" id="40518"/>
    <lineage>
        <taxon>Bacteria</taxon>
        <taxon>Bacillati</taxon>
        <taxon>Bacillota</taxon>
        <taxon>Clostridia</taxon>
        <taxon>Eubacteriales</taxon>
        <taxon>Oscillospiraceae</taxon>
        <taxon>Ruminococcus</taxon>
    </lineage>
</organism>